<accession>A0A1A8PQL0</accession>
<organism evidence="1">
    <name type="scientific">Nothobranchius pienaari</name>
    <dbReference type="NCBI Taxonomy" id="704102"/>
    <lineage>
        <taxon>Eukaryota</taxon>
        <taxon>Metazoa</taxon>
        <taxon>Chordata</taxon>
        <taxon>Craniata</taxon>
        <taxon>Vertebrata</taxon>
        <taxon>Euteleostomi</taxon>
        <taxon>Actinopterygii</taxon>
        <taxon>Neopterygii</taxon>
        <taxon>Teleostei</taxon>
        <taxon>Neoteleostei</taxon>
        <taxon>Acanthomorphata</taxon>
        <taxon>Ovalentaria</taxon>
        <taxon>Atherinomorphae</taxon>
        <taxon>Cyprinodontiformes</taxon>
        <taxon>Nothobranchiidae</taxon>
        <taxon>Nothobranchius</taxon>
    </lineage>
</organism>
<evidence type="ECO:0000313" key="1">
    <source>
        <dbReference type="EMBL" id="SBR83538.1"/>
    </source>
</evidence>
<reference evidence="1" key="1">
    <citation type="submission" date="2016-05" db="EMBL/GenBank/DDBJ databases">
        <authorList>
            <person name="Lavstsen T."/>
            <person name="Jespersen J.S."/>
        </authorList>
    </citation>
    <scope>NUCLEOTIDE SEQUENCE</scope>
    <source>
        <tissue evidence="1">Brain</tissue>
    </source>
</reference>
<dbReference type="AlphaFoldDB" id="A0A1A8PQL0"/>
<feature type="non-terminal residue" evidence="1">
    <location>
        <position position="1"/>
    </location>
</feature>
<sequence length="100" mass="10952">KATFSDRAKGASSFLKQRASSANTSLLASRISVCAVCLPLSPVFVLYNSTTANKYLISISTYANRVLCKVTGELLGPAVDSHLLLQWLWAFPHRAHKENQ</sequence>
<gene>
    <name evidence="1" type="primary">BCAN</name>
</gene>
<proteinExistence type="predicted"/>
<feature type="non-terminal residue" evidence="1">
    <location>
        <position position="100"/>
    </location>
</feature>
<name>A0A1A8PQL0_9TELE</name>
<protein>
    <submittedName>
        <fullName evidence="1">Brevican</fullName>
    </submittedName>
</protein>
<reference evidence="1" key="2">
    <citation type="submission" date="2016-06" db="EMBL/GenBank/DDBJ databases">
        <title>The genome of a short-lived fish provides insights into sex chromosome evolution and the genetic control of aging.</title>
        <authorList>
            <person name="Reichwald K."/>
            <person name="Felder M."/>
            <person name="Petzold A."/>
            <person name="Koch P."/>
            <person name="Groth M."/>
            <person name="Platzer M."/>
        </authorList>
    </citation>
    <scope>NUCLEOTIDE SEQUENCE</scope>
    <source>
        <tissue evidence="1">Brain</tissue>
    </source>
</reference>
<dbReference type="EMBL" id="HAEG01009072">
    <property type="protein sequence ID" value="SBR83538.1"/>
    <property type="molecule type" value="Transcribed_RNA"/>
</dbReference>